<keyword evidence="2" id="KW-0472">Membrane</keyword>
<keyword evidence="2" id="KW-1133">Transmembrane helix</keyword>
<evidence type="ECO:0000256" key="2">
    <source>
        <dbReference type="SAM" id="Phobius"/>
    </source>
</evidence>
<keyword evidence="4" id="KW-1185">Reference proteome</keyword>
<feature type="transmembrane region" description="Helical" evidence="2">
    <location>
        <begin position="445"/>
        <end position="471"/>
    </location>
</feature>
<name>A0ABN7SSL2_OIKDI</name>
<evidence type="ECO:0000313" key="3">
    <source>
        <dbReference type="EMBL" id="CAG5103114.1"/>
    </source>
</evidence>
<feature type="transmembrane region" description="Helical" evidence="2">
    <location>
        <begin position="624"/>
        <end position="651"/>
    </location>
</feature>
<proteinExistence type="predicted"/>
<evidence type="ECO:0000313" key="4">
    <source>
        <dbReference type="Proteomes" id="UP001158576"/>
    </source>
</evidence>
<gene>
    <name evidence="3" type="ORF">OKIOD_LOCUS9387</name>
</gene>
<keyword evidence="2" id="KW-0812">Transmembrane</keyword>
<feature type="transmembrane region" description="Helical" evidence="2">
    <location>
        <begin position="671"/>
        <end position="690"/>
    </location>
</feature>
<accession>A0ABN7SSL2</accession>
<feature type="transmembrane region" description="Helical" evidence="2">
    <location>
        <begin position="483"/>
        <end position="513"/>
    </location>
</feature>
<evidence type="ECO:0000256" key="1">
    <source>
        <dbReference type="SAM" id="MobiDB-lite"/>
    </source>
</evidence>
<reference evidence="3 4" key="1">
    <citation type="submission" date="2021-04" db="EMBL/GenBank/DDBJ databases">
        <authorList>
            <person name="Bliznina A."/>
        </authorList>
    </citation>
    <scope>NUCLEOTIDE SEQUENCE [LARGE SCALE GENOMIC DNA]</scope>
</reference>
<protein>
    <submittedName>
        <fullName evidence="3">Oidioi.mRNA.OKI2018_I69.chr1.g622.t1.cds</fullName>
    </submittedName>
</protein>
<dbReference type="Proteomes" id="UP001158576">
    <property type="component" value="Chromosome 1"/>
</dbReference>
<feature type="transmembrane region" description="Helical" evidence="2">
    <location>
        <begin position="584"/>
        <end position="604"/>
    </location>
</feature>
<feature type="transmembrane region" description="Helical" evidence="2">
    <location>
        <begin position="533"/>
        <end position="563"/>
    </location>
</feature>
<feature type="region of interest" description="Disordered" evidence="1">
    <location>
        <begin position="826"/>
        <end position="877"/>
    </location>
</feature>
<sequence length="918" mass="105647">MSVKNFYYQTFADVPSCATDPCSGLSDCTAIVNGCEISPASNTQITTVSAALNYKVSVDILCQNIAGDTAYRNIIHLTYTPVTDQDGTAVSNPSEIKKYLDTHPHKISISDFNWSGNFSKDDFNCRSNKLKETRVCPGYWNGSISEEQMREMEQSSMLHCSAMRRYKYLWMPIGSYIDFHHNIRLSQERGRKLELRETQIEKHKKLNNHDIPTKLPFVRILTRAEYEKNGNYPNMTELENQRFIRYPISSANKGLAVILKVDATAYVDATIWMEETWSDIRAKIGNCTKIFNGKIAYNKENCFINENETISSSRIIDSSIPFDDQKDAKISNVTCIPSTIDYSICQKSEKSLTEILEGKGWSQTGLMKQFHKKNFFLERSKVLERYAFFKGDLYTTDEYFSTQDDFDEDGSDGKCKLFHVCGGLPWQNNQFYFIQAAEIFNGSAYMVFFVLFAIIMTGVGMFLFCFFRMLYNFHEDALLHTENIYLATIIFCESVIYVMELLVSIHIPIYILLAFPKEDIEIILDFFGNNLVMYYGCLKVFMMSSSLYHTVINILDIIYVSVMEIDFEDVKWIPNFVKKQSHKLISLLFGWLPALIFSIAPLFLDSIFFSMNLNSYTAVMDGNPRLILTLEFFAALLPHFLIICLSSYSIFTYYRNFDKDEVFFQCNVLRFPIIGALIVSSTLAIVNIILQNIARFDCFDNSYYSIPSLTIYLFILEKLIIAKPLIILFVMLIIDGDFVRVFLGQIFYNSSCYGIVAEVSAEESEFEQQNLPLSHRHSIQVEKMMKRRKSFKRGYTLTEFLLNLGLTLDAFGESLSISTEDGDINDADLGATSSRSANRNKKSKMKRNHKKMQVRINESLTPDLPRPKKREINEETVKISVKKNPFDQLTDSPRQNINLATGLTRRKKLNTLERQNTY</sequence>
<feature type="compositionally biased region" description="Basic residues" evidence="1">
    <location>
        <begin position="838"/>
        <end position="853"/>
    </location>
</feature>
<dbReference type="EMBL" id="OU015566">
    <property type="protein sequence ID" value="CAG5103114.1"/>
    <property type="molecule type" value="Genomic_DNA"/>
</dbReference>
<feature type="transmembrane region" description="Helical" evidence="2">
    <location>
        <begin position="710"/>
        <end position="734"/>
    </location>
</feature>
<organism evidence="3 4">
    <name type="scientific">Oikopleura dioica</name>
    <name type="common">Tunicate</name>
    <dbReference type="NCBI Taxonomy" id="34765"/>
    <lineage>
        <taxon>Eukaryota</taxon>
        <taxon>Metazoa</taxon>
        <taxon>Chordata</taxon>
        <taxon>Tunicata</taxon>
        <taxon>Appendicularia</taxon>
        <taxon>Copelata</taxon>
        <taxon>Oikopleuridae</taxon>
        <taxon>Oikopleura</taxon>
    </lineage>
</organism>